<dbReference type="FunFam" id="2.60.40.150:FF:000060">
    <property type="entry name" value="Phosphoinositide phospholipase C"/>
    <property type="match status" value="1"/>
</dbReference>
<dbReference type="Pfam" id="PF09279">
    <property type="entry name" value="EF-hand_like"/>
    <property type="match status" value="1"/>
</dbReference>
<dbReference type="GO" id="GO:0006950">
    <property type="term" value="P:response to stress"/>
    <property type="evidence" value="ECO:0007669"/>
    <property type="project" value="UniProtKB-ARBA"/>
</dbReference>
<keyword evidence="8" id="KW-0807">Transducer</keyword>
<accession>A0AAV7EX68</accession>
<dbReference type="AlphaFoldDB" id="A0AAV7EX68"/>
<keyword evidence="4" id="KW-1003">Cell membrane</keyword>
<reference evidence="13 14" key="1">
    <citation type="submission" date="2021-07" db="EMBL/GenBank/DDBJ databases">
        <title>The Aristolochia fimbriata genome: insights into angiosperm evolution, floral development and chemical biosynthesis.</title>
        <authorList>
            <person name="Jiao Y."/>
        </authorList>
    </citation>
    <scope>NUCLEOTIDE SEQUENCE [LARGE SCALE GENOMIC DNA]</scope>
    <source>
        <strain evidence="13">IBCAS-2021</strain>
        <tissue evidence="13">Leaf</tissue>
    </source>
</reference>
<evidence type="ECO:0000259" key="11">
    <source>
        <dbReference type="PROSITE" id="PS50004"/>
    </source>
</evidence>
<dbReference type="CDD" id="cd08599">
    <property type="entry name" value="PI-PLCc_plant"/>
    <property type="match status" value="1"/>
</dbReference>
<dbReference type="InterPro" id="IPR000008">
    <property type="entry name" value="C2_dom"/>
</dbReference>
<dbReference type="SMART" id="SM00148">
    <property type="entry name" value="PLCXc"/>
    <property type="match status" value="1"/>
</dbReference>
<evidence type="ECO:0000256" key="7">
    <source>
        <dbReference type="ARBA" id="ARBA00023136"/>
    </source>
</evidence>
<evidence type="ECO:0000313" key="14">
    <source>
        <dbReference type="Proteomes" id="UP000825729"/>
    </source>
</evidence>
<sequence length="659" mass="74843">MSYWSSAVLTVCVGHDSSSPRGERVEGEKGTYLSFISLVHFWFQYINQLSVARSLLQSLTEPEVDAMGSYKMCLCFTRRFRSKESVPLPDVGEAFTSFTGGAPHMTAEQLLRFMVEAQGESHATIAEAEAVVDQIRHRRHLGKFSRLQLSVEDFQHYLFSDDLNAPIKFQVHHDMTAPMSHYYIYTGHNSYLTGNQLSSDCSDVPIIKALKRGVRVIELDMWPNSSKDNVDILHGRTLTTPVELIKCLKSIKEHAFSASPYPVVITLEDHLTPDLQAKVAEMVTQTFGEMLFTPPEEGIKEFPSPDSMKNRVIISTKPPKEYLESKSMKEVDNGSRKVKDAGDEEVWGEEVPELKPDRRSDDKVDNDRSEPGLEEEDDNDDGDRKSSQIAAPEYKRLITIRAGKPKGGLKEALKVDPDIVRRLSMSEQQLEKAAESHATDIVRFTQRNLLRVYPKGIRFDSSNYNPLIGWMHGAQMVAFNMQGYGRSLWLMHGMFRANGGCGYIKKPDFLMKVGEHGEVFNPMARLPVKTTLKVKVYMGDGWQMDFKQTHFDTYSPPDFYARVGIAGVPADSQMKKTKTIEDDWMPTWNEEFLFPLTVPEIALLRIEVHEYDMSQKDDFAGQTCLPISELKSGIRAVPLCDRKGEKYKTVKLLMRFEFV</sequence>
<keyword evidence="5 9" id="KW-0378">Hydrolase</keyword>
<evidence type="ECO:0000313" key="13">
    <source>
        <dbReference type="EMBL" id="KAG9453495.1"/>
    </source>
</evidence>
<dbReference type="Gene3D" id="2.60.40.150">
    <property type="entry name" value="C2 domain"/>
    <property type="match status" value="1"/>
</dbReference>
<dbReference type="SUPFAM" id="SSF51695">
    <property type="entry name" value="PLC-like phosphodiesterases"/>
    <property type="match status" value="1"/>
</dbReference>
<feature type="domain" description="C2" evidence="11">
    <location>
        <begin position="515"/>
        <end position="641"/>
    </location>
</feature>
<dbReference type="SUPFAM" id="SSF47473">
    <property type="entry name" value="EF-hand"/>
    <property type="match status" value="1"/>
</dbReference>
<evidence type="ECO:0000256" key="3">
    <source>
        <dbReference type="ARBA" id="ARBA00012368"/>
    </source>
</evidence>
<dbReference type="PRINTS" id="PR00390">
    <property type="entry name" value="PHPHLIPASEC"/>
</dbReference>
<dbReference type="PROSITE" id="PS50008">
    <property type="entry name" value="PIPLC_Y_DOMAIN"/>
    <property type="match status" value="1"/>
</dbReference>
<dbReference type="GO" id="GO:0005886">
    <property type="term" value="C:plasma membrane"/>
    <property type="evidence" value="ECO:0007669"/>
    <property type="project" value="UniProtKB-SubCell"/>
</dbReference>
<feature type="compositionally biased region" description="Basic and acidic residues" evidence="10">
    <location>
        <begin position="323"/>
        <end position="341"/>
    </location>
</feature>
<dbReference type="EC" id="3.1.4.11" evidence="3 9"/>
<feature type="compositionally biased region" description="Acidic residues" evidence="10">
    <location>
        <begin position="372"/>
        <end position="381"/>
    </location>
</feature>
<organism evidence="13 14">
    <name type="scientific">Aristolochia fimbriata</name>
    <name type="common">White veined hardy Dutchman's pipe vine</name>
    <dbReference type="NCBI Taxonomy" id="158543"/>
    <lineage>
        <taxon>Eukaryota</taxon>
        <taxon>Viridiplantae</taxon>
        <taxon>Streptophyta</taxon>
        <taxon>Embryophyta</taxon>
        <taxon>Tracheophyta</taxon>
        <taxon>Spermatophyta</taxon>
        <taxon>Magnoliopsida</taxon>
        <taxon>Magnoliidae</taxon>
        <taxon>Piperales</taxon>
        <taxon>Aristolochiaceae</taxon>
        <taxon>Aristolochia</taxon>
    </lineage>
</organism>
<evidence type="ECO:0000256" key="8">
    <source>
        <dbReference type="ARBA" id="ARBA00023224"/>
    </source>
</evidence>
<keyword evidence="7" id="KW-0472">Membrane</keyword>
<dbReference type="InterPro" id="IPR011992">
    <property type="entry name" value="EF-hand-dom_pair"/>
</dbReference>
<dbReference type="Pfam" id="PF00387">
    <property type="entry name" value="PI-PLC-Y"/>
    <property type="match status" value="1"/>
</dbReference>
<keyword evidence="9" id="KW-0443">Lipid metabolism</keyword>
<dbReference type="PANTHER" id="PTHR10336:SF204">
    <property type="entry name" value="PHOSPHOINOSITIDE PHOSPHOLIPASE C 4-RELATED"/>
    <property type="match status" value="1"/>
</dbReference>
<evidence type="ECO:0000256" key="4">
    <source>
        <dbReference type="ARBA" id="ARBA00022475"/>
    </source>
</evidence>
<comment type="caution">
    <text evidence="13">The sequence shown here is derived from an EMBL/GenBank/DDBJ whole genome shotgun (WGS) entry which is preliminary data.</text>
</comment>
<dbReference type="PANTHER" id="PTHR10336">
    <property type="entry name" value="PHOSPHOINOSITIDE-SPECIFIC PHOSPHOLIPASE C FAMILY PROTEIN"/>
    <property type="match status" value="1"/>
</dbReference>
<dbReference type="InterPro" id="IPR000909">
    <property type="entry name" value="PLipase_C_PInositol-sp_X_dom"/>
</dbReference>
<feature type="compositionally biased region" description="Basic and acidic residues" evidence="10">
    <location>
        <begin position="352"/>
        <end position="371"/>
    </location>
</feature>
<keyword evidence="14" id="KW-1185">Reference proteome</keyword>
<dbReference type="Proteomes" id="UP000825729">
    <property type="component" value="Unassembled WGS sequence"/>
</dbReference>
<dbReference type="CDD" id="cd00275">
    <property type="entry name" value="C2_PLC_like"/>
    <property type="match status" value="1"/>
</dbReference>
<dbReference type="SMART" id="SM00149">
    <property type="entry name" value="PLCYc"/>
    <property type="match status" value="1"/>
</dbReference>
<name>A0AAV7EX68_ARIFI</name>
<dbReference type="EMBL" id="JAINDJ010000003">
    <property type="protein sequence ID" value="KAG9453495.1"/>
    <property type="molecule type" value="Genomic_DNA"/>
</dbReference>
<dbReference type="GO" id="GO:0048015">
    <property type="term" value="P:phosphatidylinositol-mediated signaling"/>
    <property type="evidence" value="ECO:0007669"/>
    <property type="project" value="TreeGrafter"/>
</dbReference>
<comment type="subcellular location">
    <subcellularLocation>
        <location evidence="2">Cell membrane</location>
        <topology evidence="2">Peripheral membrane protein</topology>
    </subcellularLocation>
</comment>
<dbReference type="InterPro" id="IPR001192">
    <property type="entry name" value="PI-PLC_fam"/>
</dbReference>
<evidence type="ECO:0000256" key="6">
    <source>
        <dbReference type="ARBA" id="ARBA00022963"/>
    </source>
</evidence>
<dbReference type="InterPro" id="IPR017946">
    <property type="entry name" value="PLC-like_Pdiesterase_TIM-brl"/>
</dbReference>
<dbReference type="PROSITE" id="PS50004">
    <property type="entry name" value="C2"/>
    <property type="match status" value="1"/>
</dbReference>
<protein>
    <recommendedName>
        <fullName evidence="3 9">Phosphoinositide phospholipase C</fullName>
        <ecNumber evidence="3 9">3.1.4.11</ecNumber>
    </recommendedName>
</protein>
<dbReference type="InterPro" id="IPR035892">
    <property type="entry name" value="C2_domain_sf"/>
</dbReference>
<keyword evidence="6 9" id="KW-0442">Lipid degradation</keyword>
<evidence type="ECO:0000256" key="5">
    <source>
        <dbReference type="ARBA" id="ARBA00022801"/>
    </source>
</evidence>
<evidence type="ECO:0000259" key="12">
    <source>
        <dbReference type="PROSITE" id="PS50008"/>
    </source>
</evidence>
<dbReference type="GO" id="GO:0051209">
    <property type="term" value="P:release of sequestered calcium ion into cytosol"/>
    <property type="evidence" value="ECO:0007669"/>
    <property type="project" value="TreeGrafter"/>
</dbReference>
<dbReference type="Gene3D" id="3.20.20.190">
    <property type="entry name" value="Phosphatidylinositol (PI) phosphodiesterase"/>
    <property type="match status" value="1"/>
</dbReference>
<dbReference type="PROSITE" id="PS50007">
    <property type="entry name" value="PIPLC_X_DOMAIN"/>
    <property type="match status" value="1"/>
</dbReference>
<comment type="catalytic activity">
    <reaction evidence="1 9">
        <text>a 1,2-diacyl-sn-glycero-3-phospho-(1D-myo-inositol-4,5-bisphosphate) + H2O = 1D-myo-inositol 1,4,5-trisphosphate + a 1,2-diacyl-sn-glycerol + H(+)</text>
        <dbReference type="Rhea" id="RHEA:33179"/>
        <dbReference type="ChEBI" id="CHEBI:15377"/>
        <dbReference type="ChEBI" id="CHEBI:15378"/>
        <dbReference type="ChEBI" id="CHEBI:17815"/>
        <dbReference type="ChEBI" id="CHEBI:58456"/>
        <dbReference type="ChEBI" id="CHEBI:203600"/>
        <dbReference type="EC" id="3.1.4.11"/>
    </reaction>
</comment>
<dbReference type="Pfam" id="PF00388">
    <property type="entry name" value="PI-PLC-X"/>
    <property type="match status" value="1"/>
</dbReference>
<dbReference type="Gene3D" id="1.10.238.10">
    <property type="entry name" value="EF-hand"/>
    <property type="match status" value="1"/>
</dbReference>
<gene>
    <name evidence="13" type="ORF">H6P81_006399</name>
</gene>
<evidence type="ECO:0000256" key="1">
    <source>
        <dbReference type="ARBA" id="ARBA00001195"/>
    </source>
</evidence>
<evidence type="ECO:0000256" key="10">
    <source>
        <dbReference type="SAM" id="MobiDB-lite"/>
    </source>
</evidence>
<feature type="region of interest" description="Disordered" evidence="10">
    <location>
        <begin position="323"/>
        <end position="390"/>
    </location>
</feature>
<dbReference type="GO" id="GO:0016042">
    <property type="term" value="P:lipid catabolic process"/>
    <property type="evidence" value="ECO:0007669"/>
    <property type="project" value="UniProtKB-KW"/>
</dbReference>
<dbReference type="Pfam" id="PF00168">
    <property type="entry name" value="C2"/>
    <property type="match status" value="1"/>
</dbReference>
<evidence type="ECO:0000256" key="2">
    <source>
        <dbReference type="ARBA" id="ARBA00004202"/>
    </source>
</evidence>
<evidence type="ECO:0000256" key="9">
    <source>
        <dbReference type="RuleBase" id="RU361133"/>
    </source>
</evidence>
<dbReference type="InterPro" id="IPR015359">
    <property type="entry name" value="PLC_EF-hand-like"/>
</dbReference>
<proteinExistence type="predicted"/>
<dbReference type="InterPro" id="IPR001711">
    <property type="entry name" value="PLipase_C_Pinositol-sp_Y"/>
</dbReference>
<dbReference type="SUPFAM" id="SSF49562">
    <property type="entry name" value="C2 domain (Calcium/lipid-binding domain, CaLB)"/>
    <property type="match status" value="1"/>
</dbReference>
<feature type="compositionally biased region" description="Acidic residues" evidence="10">
    <location>
        <begin position="342"/>
        <end position="351"/>
    </location>
</feature>
<feature type="domain" description="PI-PLC Y-box" evidence="12">
    <location>
        <begin position="424"/>
        <end position="510"/>
    </location>
</feature>
<dbReference type="GO" id="GO:0004435">
    <property type="term" value="F:phosphatidylinositol-4,5-bisphosphate phospholipase C activity"/>
    <property type="evidence" value="ECO:0007669"/>
    <property type="project" value="UniProtKB-EC"/>
</dbReference>
<dbReference type="SMART" id="SM00239">
    <property type="entry name" value="C2"/>
    <property type="match status" value="1"/>
</dbReference>